<feature type="transmembrane region" description="Helical" evidence="1">
    <location>
        <begin position="45"/>
        <end position="64"/>
    </location>
</feature>
<sequence>MTAQFNDRCLYGKLHITTAMKFFVALGLSTIAAIVTFELFKFRKAIFIMIIPLAVVISTIIAISKNCSKMLWPIIGISFFHAYLAANGLLIFMFYFTFKPLYIIMVYNWAFNTMHGGKTLIWQVKVTLRFMNYIQIINGSLQNQEPIKKCVQESGTQVLTIPVNCSNSSFISNNIERTIM</sequence>
<proteinExistence type="predicted"/>
<evidence type="ECO:0000313" key="3">
    <source>
        <dbReference type="WBParaSite" id="PTRK_0000868700.1"/>
    </source>
</evidence>
<organism evidence="2 3">
    <name type="scientific">Parastrongyloides trichosuri</name>
    <name type="common">Possum-specific nematode worm</name>
    <dbReference type="NCBI Taxonomy" id="131310"/>
    <lineage>
        <taxon>Eukaryota</taxon>
        <taxon>Metazoa</taxon>
        <taxon>Ecdysozoa</taxon>
        <taxon>Nematoda</taxon>
        <taxon>Chromadorea</taxon>
        <taxon>Rhabditida</taxon>
        <taxon>Tylenchina</taxon>
        <taxon>Panagrolaimomorpha</taxon>
        <taxon>Strongyloidoidea</taxon>
        <taxon>Strongyloididae</taxon>
        <taxon>Parastrongyloides</taxon>
    </lineage>
</organism>
<keyword evidence="1" id="KW-0812">Transmembrane</keyword>
<reference evidence="3" key="1">
    <citation type="submission" date="2017-02" db="UniProtKB">
        <authorList>
            <consortium name="WormBaseParasite"/>
        </authorList>
    </citation>
    <scope>IDENTIFICATION</scope>
</reference>
<evidence type="ECO:0000256" key="1">
    <source>
        <dbReference type="SAM" id="Phobius"/>
    </source>
</evidence>
<keyword evidence="1" id="KW-0472">Membrane</keyword>
<keyword evidence="2" id="KW-1185">Reference proteome</keyword>
<dbReference type="AlphaFoldDB" id="A0A0N4ZKQ3"/>
<protein>
    <submittedName>
        <fullName evidence="3">7TM_GPCR_Srx domain-containing protein</fullName>
    </submittedName>
</protein>
<feature type="transmembrane region" description="Helical" evidence="1">
    <location>
        <begin position="20"/>
        <end position="40"/>
    </location>
</feature>
<keyword evidence="1" id="KW-1133">Transmembrane helix</keyword>
<dbReference type="WBParaSite" id="PTRK_0000868700.1">
    <property type="protein sequence ID" value="PTRK_0000868700.1"/>
    <property type="gene ID" value="PTRK_0000868700"/>
</dbReference>
<evidence type="ECO:0000313" key="2">
    <source>
        <dbReference type="Proteomes" id="UP000038045"/>
    </source>
</evidence>
<feature type="transmembrane region" description="Helical" evidence="1">
    <location>
        <begin position="70"/>
        <end position="96"/>
    </location>
</feature>
<dbReference type="Proteomes" id="UP000038045">
    <property type="component" value="Unplaced"/>
</dbReference>
<name>A0A0N4ZKQ3_PARTI</name>
<accession>A0A0N4ZKQ3</accession>